<feature type="chain" id="PRO_5011960414" evidence="1">
    <location>
        <begin position="23"/>
        <end position="310"/>
    </location>
</feature>
<dbReference type="AlphaFoldDB" id="A0A1Q8Y8X8"/>
<reference evidence="2 3" key="1">
    <citation type="submission" date="2017-01" db="EMBL/GenBank/DDBJ databases">
        <title>Genome sequence of Rhodoferax antarcticus ANT.BR, a psychrophilic purple nonsulfur bacterium from an Antarctic microbial mat.</title>
        <authorList>
            <person name="Baker J."/>
            <person name="Riester C."/>
            <person name="Skinner B."/>
            <person name="Newell A."/>
            <person name="Swingley W."/>
            <person name="Madigan M."/>
            <person name="Jung D."/>
            <person name="Asao M."/>
            <person name="Chen M."/>
            <person name="Loughlin P."/>
            <person name="Pan H."/>
            <person name="Lin S."/>
            <person name="Li N."/>
            <person name="Shaw J."/>
            <person name="Prado M."/>
            <person name="Sherman C."/>
            <person name="Li X."/>
            <person name="Tang J."/>
            <person name="Blankenship R."/>
            <person name="Zhao T."/>
            <person name="Touchman J."/>
            <person name="Sattley M."/>
        </authorList>
    </citation>
    <scope>NUCLEOTIDE SEQUENCE [LARGE SCALE GENOMIC DNA]</scope>
    <source>
        <strain evidence="2 3">ANT.BR</strain>
    </source>
</reference>
<name>A0A1Q8Y8X8_9BURK</name>
<dbReference type="Pfam" id="PF13728">
    <property type="entry name" value="TraF"/>
    <property type="match status" value="1"/>
</dbReference>
<gene>
    <name evidence="2" type="ORF">BLL52_4204</name>
</gene>
<evidence type="ECO:0000313" key="3">
    <source>
        <dbReference type="Proteomes" id="UP000185911"/>
    </source>
</evidence>
<evidence type="ECO:0000256" key="1">
    <source>
        <dbReference type="SAM" id="SignalP"/>
    </source>
</evidence>
<evidence type="ECO:0000313" key="2">
    <source>
        <dbReference type="EMBL" id="OLP04475.1"/>
    </source>
</evidence>
<dbReference type="RefSeq" id="WP_075588239.1">
    <property type="nucleotide sequence ID" value="NZ_MSYM01000020.1"/>
</dbReference>
<dbReference type="PROSITE" id="PS51257">
    <property type="entry name" value="PROKAR_LIPOPROTEIN"/>
    <property type="match status" value="1"/>
</dbReference>
<dbReference type="InterPro" id="IPR039555">
    <property type="entry name" value="TraF/TrbB"/>
</dbReference>
<keyword evidence="1" id="KW-0732">Signal</keyword>
<proteinExistence type="predicted"/>
<dbReference type="Proteomes" id="UP000185911">
    <property type="component" value="Unassembled WGS sequence"/>
</dbReference>
<dbReference type="EMBL" id="MSYM01000020">
    <property type="protein sequence ID" value="OLP04475.1"/>
    <property type="molecule type" value="Genomic_DNA"/>
</dbReference>
<sequence length="310" mass="34137">MKTPTYFLPGVLLLACLGSAHAQDADSQFNRYQGDGYYWYKKEAEAAAPKKPASAPKPVEANAKENKPAQLKPLSVAWIKANMPILLEKAIEDPTRENVSNYMYAQRVVLDRSQAFSDMATDVVASDGYLDENNRVPMAAFAQNTFILQLAESKRAAMKFLSTKTGVWVFVDKPDKCRACATYVNDIVKSNVVGLETKFGFNVRVIDVSSPGGMIAAQRFNLKLTPTTMLVSPPDSYYIVSQGLMAATTLQDKILVAARMNGVLDKSTIESIEPYSKGLITKETLNSAEYSDDPAVVMSKFRTRLTGDEK</sequence>
<organism evidence="2 3">
    <name type="scientific">Rhodoferax antarcticus ANT.BR</name>
    <dbReference type="NCBI Taxonomy" id="1111071"/>
    <lineage>
        <taxon>Bacteria</taxon>
        <taxon>Pseudomonadati</taxon>
        <taxon>Pseudomonadota</taxon>
        <taxon>Betaproteobacteria</taxon>
        <taxon>Burkholderiales</taxon>
        <taxon>Comamonadaceae</taxon>
        <taxon>Rhodoferax</taxon>
    </lineage>
</organism>
<protein>
    <submittedName>
        <fullName evidence="2">Uncharacterized protein</fullName>
    </submittedName>
</protein>
<keyword evidence="3" id="KW-1185">Reference proteome</keyword>
<comment type="caution">
    <text evidence="2">The sequence shown here is derived from an EMBL/GenBank/DDBJ whole genome shotgun (WGS) entry which is preliminary data.</text>
</comment>
<feature type="signal peptide" evidence="1">
    <location>
        <begin position="1"/>
        <end position="22"/>
    </location>
</feature>
<accession>A0A1Q8Y8X8</accession>